<proteinExistence type="predicted"/>
<keyword evidence="1" id="KW-0812">Transmembrane</keyword>
<organism evidence="2 3">
    <name type="scientific">Microbacterium galbinum</name>
    <dbReference type="NCBI Taxonomy" id="2851646"/>
    <lineage>
        <taxon>Bacteria</taxon>
        <taxon>Bacillati</taxon>
        <taxon>Actinomycetota</taxon>
        <taxon>Actinomycetes</taxon>
        <taxon>Micrococcales</taxon>
        <taxon>Microbacteriaceae</taxon>
        <taxon>Microbacterium</taxon>
    </lineage>
</organism>
<dbReference type="Proteomes" id="UP000831963">
    <property type="component" value="Chromosome"/>
</dbReference>
<gene>
    <name evidence="2" type="ORF">KV396_00325</name>
</gene>
<dbReference type="EMBL" id="CP078077">
    <property type="protein sequence ID" value="UPL13028.1"/>
    <property type="molecule type" value="Genomic_DNA"/>
</dbReference>
<evidence type="ECO:0000256" key="1">
    <source>
        <dbReference type="SAM" id="Phobius"/>
    </source>
</evidence>
<keyword evidence="1" id="KW-1133">Transmembrane helix</keyword>
<evidence type="ECO:0000313" key="3">
    <source>
        <dbReference type="Proteomes" id="UP000831963"/>
    </source>
</evidence>
<keyword evidence="1" id="KW-0472">Membrane</keyword>
<evidence type="ECO:0008006" key="4">
    <source>
        <dbReference type="Google" id="ProtNLM"/>
    </source>
</evidence>
<keyword evidence="3" id="KW-1185">Reference proteome</keyword>
<sequence>MTTKRVPAKSTGCSTLTAVVVLLIALVIGGVVWSNNQRADWEARSGSAPVQLGGTLQTEEWQISSAVLDIDARYETTKLVITLNGVGRPYRDPDIRVTFDSGLTCQVHDGWRYSPPTAHYYCDGYLPMEEVDSAGIGTVQFLE</sequence>
<accession>A0ABY4IN69</accession>
<reference evidence="2 3" key="1">
    <citation type="submission" date="2021-06" db="EMBL/GenBank/DDBJ databases">
        <title>Genome-based taxonomic framework of Microbacterium strains isolated from marine environment, the description of four new species and reclassification of four preexisting species.</title>
        <authorList>
            <person name="Lee S.D."/>
            <person name="Kim S.-M."/>
            <person name="Byeon Y.-S."/>
            <person name="Yang H.L."/>
            <person name="Kim I.S."/>
        </authorList>
    </citation>
    <scope>NUCLEOTIDE SEQUENCE [LARGE SCALE GENOMIC DNA]</scope>
    <source>
        <strain evidence="2 3">SSW1-36</strain>
    </source>
</reference>
<evidence type="ECO:0000313" key="2">
    <source>
        <dbReference type="EMBL" id="UPL13028.1"/>
    </source>
</evidence>
<name>A0ABY4IN69_9MICO</name>
<protein>
    <recommendedName>
        <fullName evidence="4">Secreted protein</fullName>
    </recommendedName>
</protein>
<feature type="transmembrane region" description="Helical" evidence="1">
    <location>
        <begin position="12"/>
        <end position="33"/>
    </location>
</feature>
<dbReference type="RefSeq" id="WP_247956470.1">
    <property type="nucleotide sequence ID" value="NZ_CP078077.1"/>
</dbReference>